<evidence type="ECO:0000256" key="11">
    <source>
        <dbReference type="PIRSR" id="PIRSR006268-2"/>
    </source>
</evidence>
<evidence type="ECO:0000256" key="8">
    <source>
        <dbReference type="ARBA" id="ARBA00031306"/>
    </source>
</evidence>
<dbReference type="PANTHER" id="PTHR30040:SF2">
    <property type="entry name" value="FAD:PROTEIN FMN TRANSFERASE"/>
    <property type="match status" value="1"/>
</dbReference>
<evidence type="ECO:0000256" key="9">
    <source>
        <dbReference type="ARBA" id="ARBA00048540"/>
    </source>
</evidence>
<keyword evidence="12" id="KW-0449">Lipoprotein</keyword>
<evidence type="ECO:0000256" key="10">
    <source>
        <dbReference type="PIRNR" id="PIRNR006268"/>
    </source>
</evidence>
<evidence type="ECO:0000313" key="13">
    <source>
        <dbReference type="Proteomes" id="UP000183995"/>
    </source>
</evidence>
<dbReference type="EMBL" id="FQXV01000012">
    <property type="protein sequence ID" value="SHI17614.1"/>
    <property type="molecule type" value="Genomic_DNA"/>
</dbReference>
<dbReference type="PIRSF" id="PIRSF006268">
    <property type="entry name" value="ApbE"/>
    <property type="match status" value="1"/>
</dbReference>
<evidence type="ECO:0000256" key="6">
    <source>
        <dbReference type="ARBA" id="ARBA00022827"/>
    </source>
</evidence>
<dbReference type="Proteomes" id="UP000183995">
    <property type="component" value="Unassembled WGS sequence"/>
</dbReference>
<name>A0A1M5Z0F5_9FIRM</name>
<keyword evidence="6 10" id="KW-0274">FAD</keyword>
<dbReference type="STRING" id="1123282.SAMN02745823_03027"/>
<dbReference type="SUPFAM" id="SSF143631">
    <property type="entry name" value="ApbE-like"/>
    <property type="match status" value="1"/>
</dbReference>
<dbReference type="GO" id="GO:0016740">
    <property type="term" value="F:transferase activity"/>
    <property type="evidence" value="ECO:0007669"/>
    <property type="project" value="UniProtKB-UniRule"/>
</dbReference>
<evidence type="ECO:0000313" key="12">
    <source>
        <dbReference type="EMBL" id="SHI17614.1"/>
    </source>
</evidence>
<keyword evidence="5 10" id="KW-0479">Metal-binding</keyword>
<keyword evidence="13" id="KW-1185">Reference proteome</keyword>
<keyword evidence="4 10" id="KW-0808">Transferase</keyword>
<evidence type="ECO:0000256" key="3">
    <source>
        <dbReference type="ARBA" id="ARBA00022630"/>
    </source>
</evidence>
<organism evidence="12 13">
    <name type="scientific">Sporobacter termitidis DSM 10068</name>
    <dbReference type="NCBI Taxonomy" id="1123282"/>
    <lineage>
        <taxon>Bacteria</taxon>
        <taxon>Bacillati</taxon>
        <taxon>Bacillota</taxon>
        <taxon>Clostridia</taxon>
        <taxon>Eubacteriales</taxon>
        <taxon>Oscillospiraceae</taxon>
        <taxon>Sporobacter</taxon>
    </lineage>
</organism>
<evidence type="ECO:0000256" key="7">
    <source>
        <dbReference type="ARBA" id="ARBA00022842"/>
    </source>
</evidence>
<keyword evidence="3 10" id="KW-0285">Flavoprotein</keyword>
<dbReference type="InterPro" id="IPR003374">
    <property type="entry name" value="ApbE-like_sf"/>
</dbReference>
<evidence type="ECO:0000256" key="2">
    <source>
        <dbReference type="ARBA" id="ARBA00016337"/>
    </source>
</evidence>
<dbReference type="AlphaFoldDB" id="A0A1M5Z0F5"/>
<dbReference type="GO" id="GO:0046872">
    <property type="term" value="F:metal ion binding"/>
    <property type="evidence" value="ECO:0007669"/>
    <property type="project" value="UniProtKB-UniRule"/>
</dbReference>
<evidence type="ECO:0000256" key="4">
    <source>
        <dbReference type="ARBA" id="ARBA00022679"/>
    </source>
</evidence>
<dbReference type="Pfam" id="PF02424">
    <property type="entry name" value="ApbE"/>
    <property type="match status" value="1"/>
</dbReference>
<feature type="binding site" evidence="11">
    <location>
        <position position="289"/>
    </location>
    <ligand>
        <name>Mg(2+)</name>
        <dbReference type="ChEBI" id="CHEBI:18420"/>
    </ligand>
</feature>
<proteinExistence type="inferred from homology"/>
<accession>A0A1M5Z0F5</accession>
<gene>
    <name evidence="12" type="ORF">SAMN02745823_03027</name>
</gene>
<dbReference type="InterPro" id="IPR024932">
    <property type="entry name" value="ApbE"/>
</dbReference>
<dbReference type="Gene3D" id="3.10.520.10">
    <property type="entry name" value="ApbE-like domains"/>
    <property type="match status" value="1"/>
</dbReference>
<comment type="catalytic activity">
    <reaction evidence="9 10">
        <text>L-threonyl-[protein] + FAD = FMN-L-threonyl-[protein] + AMP + H(+)</text>
        <dbReference type="Rhea" id="RHEA:36847"/>
        <dbReference type="Rhea" id="RHEA-COMP:11060"/>
        <dbReference type="Rhea" id="RHEA-COMP:11061"/>
        <dbReference type="ChEBI" id="CHEBI:15378"/>
        <dbReference type="ChEBI" id="CHEBI:30013"/>
        <dbReference type="ChEBI" id="CHEBI:57692"/>
        <dbReference type="ChEBI" id="CHEBI:74257"/>
        <dbReference type="ChEBI" id="CHEBI:456215"/>
        <dbReference type="EC" id="2.7.1.180"/>
    </reaction>
</comment>
<dbReference type="EC" id="2.7.1.180" evidence="1 10"/>
<evidence type="ECO:0000256" key="5">
    <source>
        <dbReference type="ARBA" id="ARBA00022723"/>
    </source>
</evidence>
<comment type="cofactor">
    <cofactor evidence="11">
        <name>Mg(2+)</name>
        <dbReference type="ChEBI" id="CHEBI:18420"/>
    </cofactor>
    <cofactor evidence="11">
        <name>Mn(2+)</name>
        <dbReference type="ChEBI" id="CHEBI:29035"/>
    </cofactor>
    <text evidence="11">Magnesium. Can also use manganese.</text>
</comment>
<dbReference type="PANTHER" id="PTHR30040">
    <property type="entry name" value="THIAMINE BIOSYNTHESIS LIPOPROTEIN APBE"/>
    <property type="match status" value="1"/>
</dbReference>
<reference evidence="12 13" key="1">
    <citation type="submission" date="2016-11" db="EMBL/GenBank/DDBJ databases">
        <authorList>
            <person name="Jaros S."/>
            <person name="Januszkiewicz K."/>
            <person name="Wedrychowicz H."/>
        </authorList>
    </citation>
    <scope>NUCLEOTIDE SEQUENCE [LARGE SCALE GENOMIC DNA]</scope>
    <source>
        <strain evidence="12 13">DSM 10068</strain>
    </source>
</reference>
<feature type="binding site" evidence="11">
    <location>
        <position position="175"/>
    </location>
    <ligand>
        <name>Mg(2+)</name>
        <dbReference type="ChEBI" id="CHEBI:18420"/>
    </ligand>
</feature>
<protein>
    <recommendedName>
        <fullName evidence="2 10">FAD:protein FMN transferase</fullName>
        <ecNumber evidence="1 10">2.7.1.180</ecNumber>
    </recommendedName>
    <alternativeName>
        <fullName evidence="8 10">Flavin transferase</fullName>
    </alternativeName>
</protein>
<dbReference type="RefSeq" id="WP_159435434.1">
    <property type="nucleotide sequence ID" value="NZ_FQXV01000012.1"/>
</dbReference>
<keyword evidence="7 10" id="KW-0460">Magnesium</keyword>
<dbReference type="OrthoDB" id="9778595at2"/>
<sequence>MKRINKILILVLAVVIAGGAAAAYFIFRKDAKPYISDTKFLLNTVCTVSLYDKQDSAVLQGAFDVLAHYEQLFSVNVESSDIYKINHASGAPVQVDPDTIDVIRESVGYSEASGGLFDITVGALSTLWNIEGDAPKVPPEDQIAAAMKTIDYNNIVISGDTVALKDKDARLDLGGVAKGFIADKVRDYLKSKGVGRAIINLGGNVEVIGSKAADTPWIVGVQQPFMDRNEDIGFLYVADKSVVTSGIYERYFVQDGKLYAHILDPRTGYPVENNLSSVTIVSDNSKQGDGLAATCFLLGVEKATQLVESMDDIQAIFITKDGQVITTKGIGDKIKFVPAGQDAASGAASTP</sequence>
<evidence type="ECO:0000256" key="1">
    <source>
        <dbReference type="ARBA" id="ARBA00011955"/>
    </source>
</evidence>
<comment type="similarity">
    <text evidence="10">Belongs to the ApbE family.</text>
</comment>